<feature type="binding site" evidence="9">
    <location>
        <position position="7"/>
    </location>
    <ligand>
        <name>substrate</name>
    </ligand>
</feature>
<feature type="domain" description="Transthyretin/hydroxyisourate hydrolase" evidence="11">
    <location>
        <begin position="4"/>
        <end position="117"/>
    </location>
</feature>
<dbReference type="RefSeq" id="WP_095446226.1">
    <property type="nucleotide sequence ID" value="NZ_CP022604.1"/>
</dbReference>
<organism evidence="12 14">
    <name type="scientific">Ochrobactrum quorumnocens</name>
    <dbReference type="NCBI Taxonomy" id="271865"/>
    <lineage>
        <taxon>Bacteria</taxon>
        <taxon>Pseudomonadati</taxon>
        <taxon>Pseudomonadota</taxon>
        <taxon>Alphaproteobacteria</taxon>
        <taxon>Hyphomicrobiales</taxon>
        <taxon>Brucellaceae</taxon>
        <taxon>Brucella/Ochrobactrum group</taxon>
        <taxon>Ochrobactrum</taxon>
    </lineage>
</organism>
<dbReference type="PRINTS" id="PR00189">
    <property type="entry name" value="TRNSTHYRETIN"/>
</dbReference>
<reference evidence="13 15" key="2">
    <citation type="submission" date="2019-09" db="EMBL/GenBank/DDBJ databases">
        <title>Biological control of the noxious weed angled onion (Allium triquetrum) thwarted by endophytic bacteria in Victoria, Australia.</title>
        <authorList>
            <person name="Tehranchian P."/>
            <person name="Adair R.J."/>
            <person name="Van T.H."/>
            <person name="Morrison P.D."/>
            <person name="Williams H."/>
            <person name="Lawrie A.C."/>
        </authorList>
    </citation>
    <scope>NUCLEOTIDE SEQUENCE [LARGE SCALE GENOMIC DNA]</scope>
    <source>
        <strain evidence="13 15">RPTAtOch1</strain>
    </source>
</reference>
<evidence type="ECO:0000313" key="13">
    <source>
        <dbReference type="EMBL" id="KAA9370567.1"/>
    </source>
</evidence>
<evidence type="ECO:0000259" key="11">
    <source>
        <dbReference type="Pfam" id="PF00576"/>
    </source>
</evidence>
<evidence type="ECO:0000313" key="14">
    <source>
        <dbReference type="Proteomes" id="UP000215256"/>
    </source>
</evidence>
<comment type="catalytic activity">
    <reaction evidence="1 10">
        <text>5-hydroxyisourate + H2O = 5-hydroxy-2-oxo-4-ureido-2,5-dihydro-1H-imidazole-5-carboxylate + H(+)</text>
        <dbReference type="Rhea" id="RHEA:23736"/>
        <dbReference type="ChEBI" id="CHEBI:15377"/>
        <dbReference type="ChEBI" id="CHEBI:15378"/>
        <dbReference type="ChEBI" id="CHEBI:18072"/>
        <dbReference type="ChEBI" id="CHEBI:58639"/>
        <dbReference type="EC" id="3.5.2.17"/>
    </reaction>
</comment>
<evidence type="ECO:0000256" key="7">
    <source>
        <dbReference type="ARBA" id="ARBA00022631"/>
    </source>
</evidence>
<dbReference type="NCBIfam" id="TIGR02962">
    <property type="entry name" value="hdxy_isourate"/>
    <property type="match status" value="1"/>
</dbReference>
<accession>A0A248UIW2</accession>
<dbReference type="PROSITE" id="PS00769">
    <property type="entry name" value="TRANSTHYRETIN_2"/>
    <property type="match status" value="1"/>
</dbReference>
<evidence type="ECO:0000313" key="12">
    <source>
        <dbReference type="EMBL" id="ASV86783.1"/>
    </source>
</evidence>
<dbReference type="PROSITE" id="PS00768">
    <property type="entry name" value="TRANSTHYRETIN_1"/>
    <property type="match status" value="1"/>
</dbReference>
<dbReference type="EMBL" id="VYXQ01000002">
    <property type="protein sequence ID" value="KAA9370567.1"/>
    <property type="molecule type" value="Genomic_DNA"/>
</dbReference>
<dbReference type="FunFam" id="2.60.40.180:FF:000005">
    <property type="entry name" value="5-hydroxyisourate hydrolase"/>
    <property type="match status" value="1"/>
</dbReference>
<comment type="function">
    <text evidence="2">Catalyzes the hydrolysis of 5-hydroxyisourate (HIU) to 2-oxo-4-hydroxy-4-carboxy-5-ureidoimidazoline (OHCU).</text>
</comment>
<comment type="subunit">
    <text evidence="4 10">Homotetramer.</text>
</comment>
<dbReference type="GO" id="GO:0006144">
    <property type="term" value="P:purine nucleobase metabolic process"/>
    <property type="evidence" value="ECO:0007669"/>
    <property type="project" value="UniProtKB-KW"/>
</dbReference>
<dbReference type="AlphaFoldDB" id="A0A248UIW2"/>
<proteinExistence type="inferred from homology"/>
<dbReference type="InterPro" id="IPR036817">
    <property type="entry name" value="Transthyretin/HIU_hydrolase_sf"/>
</dbReference>
<evidence type="ECO:0000256" key="9">
    <source>
        <dbReference type="PIRSR" id="PIRSR600895-51"/>
    </source>
</evidence>
<evidence type="ECO:0000256" key="2">
    <source>
        <dbReference type="ARBA" id="ARBA00002704"/>
    </source>
</evidence>
<dbReference type="InterPro" id="IPR023419">
    <property type="entry name" value="Transthyretin_CS"/>
</dbReference>
<dbReference type="KEGG" id="och:CES85_0582"/>
<dbReference type="OrthoDB" id="9792386at2"/>
<dbReference type="PANTHER" id="PTHR10395">
    <property type="entry name" value="URICASE AND TRANSTHYRETIN-RELATED"/>
    <property type="match status" value="1"/>
</dbReference>
<protein>
    <recommendedName>
        <fullName evidence="6 10">5-hydroxyisourate hydrolase</fullName>
        <shortName evidence="10">HIU hydrolase</shortName>
        <shortName evidence="10">HIUHase</shortName>
        <ecNumber evidence="5 10">3.5.2.17</ecNumber>
    </recommendedName>
</protein>
<dbReference type="SUPFAM" id="SSF49472">
    <property type="entry name" value="Transthyretin (synonym: prealbumin)"/>
    <property type="match status" value="1"/>
</dbReference>
<keyword evidence="7 10" id="KW-0659">Purine metabolism</keyword>
<evidence type="ECO:0000256" key="3">
    <source>
        <dbReference type="ARBA" id="ARBA00009850"/>
    </source>
</evidence>
<dbReference type="InterPro" id="IPR014306">
    <property type="entry name" value="Hydroxyisourate_hydrolase"/>
</dbReference>
<dbReference type="InterPro" id="IPR000895">
    <property type="entry name" value="Transthyretin/HIU_hydrolase"/>
</dbReference>
<sequence>MGKLSTHVLDTAHGSPAAAMRIELYRLGALGKTELIKRTVTNLDGRTDEPLLSGSEMQEGTYELQFHVAEYFEARGADVANPPFLDLIPIRFAIADEDGNYHVPLLVSPWSYSTYRGS</sequence>
<gene>
    <name evidence="13" type="primary">uraH</name>
    <name evidence="12" type="ORF">CES85_0582</name>
    <name evidence="13" type="ORF">F3W84_02725</name>
</gene>
<dbReference type="InterPro" id="IPR023418">
    <property type="entry name" value="Thyroxine_BS"/>
</dbReference>
<dbReference type="PANTHER" id="PTHR10395:SF7">
    <property type="entry name" value="5-HYDROXYISOURATE HYDROLASE"/>
    <property type="match status" value="1"/>
</dbReference>
<dbReference type="GO" id="GO:0033971">
    <property type="term" value="F:hydroxyisourate hydrolase activity"/>
    <property type="evidence" value="ECO:0007669"/>
    <property type="project" value="UniProtKB-EC"/>
</dbReference>
<evidence type="ECO:0000256" key="8">
    <source>
        <dbReference type="ARBA" id="ARBA00022801"/>
    </source>
</evidence>
<comment type="similarity">
    <text evidence="3 10">Belongs to the transthyretin family. 5-hydroxyisourate hydrolase subfamily.</text>
</comment>
<evidence type="ECO:0000256" key="5">
    <source>
        <dbReference type="ARBA" id="ARBA00012609"/>
    </source>
</evidence>
<dbReference type="Pfam" id="PF00576">
    <property type="entry name" value="Transthyretin"/>
    <property type="match status" value="1"/>
</dbReference>
<dbReference type="InterPro" id="IPR023416">
    <property type="entry name" value="Transthyretin/HIU_hydrolase_d"/>
</dbReference>
<dbReference type="Proteomes" id="UP000327108">
    <property type="component" value="Unassembled WGS sequence"/>
</dbReference>
<feature type="binding site" evidence="9">
    <location>
        <position position="115"/>
    </location>
    <ligand>
        <name>substrate</name>
    </ligand>
</feature>
<evidence type="ECO:0000256" key="6">
    <source>
        <dbReference type="ARBA" id="ARBA00017539"/>
    </source>
</evidence>
<evidence type="ECO:0000256" key="10">
    <source>
        <dbReference type="RuleBase" id="RU361270"/>
    </source>
</evidence>
<evidence type="ECO:0000256" key="4">
    <source>
        <dbReference type="ARBA" id="ARBA00011881"/>
    </source>
</evidence>
<keyword evidence="15" id="KW-1185">Reference proteome</keyword>
<keyword evidence="8 10" id="KW-0378">Hydrolase</keyword>
<reference evidence="12 14" key="1">
    <citation type="submission" date="2017-07" db="EMBL/GenBank/DDBJ databases">
        <title>Phylogenetic study on the rhizospheric bacterium Ochrobactrum sp. A44.</title>
        <authorList>
            <person name="Krzyzanowska D.M."/>
            <person name="Ossowicki A."/>
            <person name="Rajewska M."/>
            <person name="Maciag T."/>
            <person name="Kaczynski Z."/>
            <person name="Czerwicka M."/>
            <person name="Jafra S."/>
        </authorList>
    </citation>
    <scope>NUCLEOTIDE SEQUENCE [LARGE SCALE GENOMIC DNA]</scope>
    <source>
        <strain evidence="12 14">A44</strain>
    </source>
</reference>
<feature type="binding site" evidence="9">
    <location>
        <position position="46"/>
    </location>
    <ligand>
        <name>substrate</name>
    </ligand>
</feature>
<evidence type="ECO:0000313" key="15">
    <source>
        <dbReference type="Proteomes" id="UP000327108"/>
    </source>
</evidence>
<evidence type="ECO:0000256" key="1">
    <source>
        <dbReference type="ARBA" id="ARBA00001043"/>
    </source>
</evidence>
<name>A0A248UIW2_9HYPH</name>
<dbReference type="CDD" id="cd05822">
    <property type="entry name" value="TLP_HIUase"/>
    <property type="match status" value="1"/>
</dbReference>
<dbReference type="EC" id="3.5.2.17" evidence="5 10"/>
<dbReference type="Gene3D" id="2.60.40.180">
    <property type="entry name" value="Transthyretin/hydroxyisourate hydrolase domain"/>
    <property type="match status" value="1"/>
</dbReference>
<dbReference type="EMBL" id="CP022604">
    <property type="protein sequence ID" value="ASV86783.1"/>
    <property type="molecule type" value="Genomic_DNA"/>
</dbReference>
<dbReference type="Proteomes" id="UP000215256">
    <property type="component" value="Chromosome 1"/>
</dbReference>